<dbReference type="PROSITE" id="PS50948">
    <property type="entry name" value="PAN"/>
    <property type="match status" value="1"/>
</dbReference>
<proteinExistence type="predicted"/>
<comment type="caution">
    <text evidence="2">The sequence shown here is derived from an EMBL/GenBank/DDBJ whole genome shotgun (WGS) entry which is preliminary data.</text>
</comment>
<name>A0AAW2DN59_9ROSI</name>
<reference evidence="2 3" key="1">
    <citation type="submission" date="2024-01" db="EMBL/GenBank/DDBJ databases">
        <title>A telomere-to-telomere, gap-free genome of sweet tea (Lithocarpus litseifolius).</title>
        <authorList>
            <person name="Zhou J."/>
        </authorList>
    </citation>
    <scope>NUCLEOTIDE SEQUENCE [LARGE SCALE GENOMIC DNA]</scope>
    <source>
        <strain evidence="2">Zhou-2022a</strain>
        <tissue evidence="2">Leaf</tissue>
    </source>
</reference>
<keyword evidence="3" id="KW-1185">Reference proteome</keyword>
<evidence type="ECO:0000313" key="3">
    <source>
        <dbReference type="Proteomes" id="UP001459277"/>
    </source>
</evidence>
<gene>
    <name evidence="2" type="ORF">SO802_005579</name>
</gene>
<dbReference type="AlphaFoldDB" id="A0AAW2DN59"/>
<dbReference type="EMBL" id="JAZDWU010000002">
    <property type="protein sequence ID" value="KAL0010471.1"/>
    <property type="molecule type" value="Genomic_DNA"/>
</dbReference>
<dbReference type="Pfam" id="PF08276">
    <property type="entry name" value="PAN_2"/>
    <property type="match status" value="1"/>
</dbReference>
<feature type="domain" description="Apple" evidence="1">
    <location>
        <begin position="38"/>
        <end position="113"/>
    </location>
</feature>
<protein>
    <recommendedName>
        <fullName evidence="1">Apple domain-containing protein</fullName>
    </recommendedName>
</protein>
<dbReference type="Proteomes" id="UP001459277">
    <property type="component" value="Unassembled WGS sequence"/>
</dbReference>
<sequence>MIDFTGAILEMTGLAPFGGGPCSNGSYPGCVKQQLPACRKPNDQFEQRKGVMSGEKFKFDGNYNMSPFDCRAKCLNNCSCIAYAATDYNDTSCTIWSKGVNFKESNNSYSLNVYFLVQEKGKFTSDVSL</sequence>
<dbReference type="InterPro" id="IPR003609">
    <property type="entry name" value="Pan_app"/>
</dbReference>
<evidence type="ECO:0000259" key="1">
    <source>
        <dbReference type="PROSITE" id="PS50948"/>
    </source>
</evidence>
<accession>A0AAW2DN59</accession>
<organism evidence="2 3">
    <name type="scientific">Lithocarpus litseifolius</name>
    <dbReference type="NCBI Taxonomy" id="425828"/>
    <lineage>
        <taxon>Eukaryota</taxon>
        <taxon>Viridiplantae</taxon>
        <taxon>Streptophyta</taxon>
        <taxon>Embryophyta</taxon>
        <taxon>Tracheophyta</taxon>
        <taxon>Spermatophyta</taxon>
        <taxon>Magnoliopsida</taxon>
        <taxon>eudicotyledons</taxon>
        <taxon>Gunneridae</taxon>
        <taxon>Pentapetalae</taxon>
        <taxon>rosids</taxon>
        <taxon>fabids</taxon>
        <taxon>Fagales</taxon>
        <taxon>Fagaceae</taxon>
        <taxon>Lithocarpus</taxon>
    </lineage>
</organism>
<evidence type="ECO:0000313" key="2">
    <source>
        <dbReference type="EMBL" id="KAL0010471.1"/>
    </source>
</evidence>